<dbReference type="AlphaFoldDB" id="A0A2N8ZI57"/>
<dbReference type="EMBL" id="LT960611">
    <property type="protein sequence ID" value="SON51595.1"/>
    <property type="molecule type" value="Genomic_DNA"/>
</dbReference>
<protein>
    <submittedName>
        <fullName evidence="4">TatD-related deoxyribonuclease</fullName>
    </submittedName>
</protein>
<dbReference type="SUPFAM" id="SSF51556">
    <property type="entry name" value="Metallo-dependent hydrolases"/>
    <property type="match status" value="1"/>
</dbReference>
<feature type="binding site" evidence="3">
    <location>
        <position position="160"/>
    </location>
    <ligand>
        <name>a divalent metal cation</name>
        <dbReference type="ChEBI" id="CHEBI:60240"/>
        <label>2</label>
    </ligand>
</feature>
<feature type="binding site" evidence="3">
    <location>
        <position position="95"/>
    </location>
    <ligand>
        <name>a divalent metal cation</name>
        <dbReference type="ChEBI" id="CHEBI:60240"/>
        <label>1</label>
    </ligand>
</feature>
<feature type="binding site" evidence="3">
    <location>
        <position position="134"/>
    </location>
    <ligand>
        <name>a divalent metal cation</name>
        <dbReference type="ChEBI" id="CHEBI:60240"/>
        <label>2</label>
    </ligand>
</feature>
<dbReference type="PROSITE" id="PS01091">
    <property type="entry name" value="TATD_3"/>
    <property type="match status" value="1"/>
</dbReference>
<keyword evidence="3" id="KW-0479">Metal-binding</keyword>
<dbReference type="Gene3D" id="3.20.20.140">
    <property type="entry name" value="Metal-dependent hydrolases"/>
    <property type="match status" value="1"/>
</dbReference>
<reference evidence="4 5" key="1">
    <citation type="submission" date="2017-10" db="EMBL/GenBank/DDBJ databases">
        <authorList>
            <person name="Banno H."/>
            <person name="Chua N.-H."/>
        </authorList>
    </citation>
    <scope>NUCLEOTIDE SEQUENCE [LARGE SCALE GENOMIC DNA]</scope>
    <source>
        <strain evidence="4">Vibrio tapetis CECT4600</strain>
    </source>
</reference>
<sequence length="258" mass="28428">MSIKCMISDKIKYIDFHCHCDLLPGFESRSLRLDPEVAAVAVTTTPLAWPKNVEESQHISGMLPALGMHPQLISARYKDHDSFSKYVKDAFIVGEVGLDGSAAFKDSLDSQEEVLSKILKLSSASETTKILSIHSLKAESRVIKILNTEMNTASLTPIMHWFTGSLLQASKLLDLGAKFSFNHKMVKTKKGKSLLAHIPKESILIETDLPFTAKTYDSSFHKSLLEETTIELAISLGVSSDDFTADLLKNSKQLLGST</sequence>
<feature type="binding site" evidence="3">
    <location>
        <position position="208"/>
    </location>
    <ligand>
        <name>a divalent metal cation</name>
        <dbReference type="ChEBI" id="CHEBI:60240"/>
        <label>1</label>
    </ligand>
</feature>
<dbReference type="Proteomes" id="UP000235828">
    <property type="component" value="Chromosome A"/>
</dbReference>
<dbReference type="PANTHER" id="PTHR46124">
    <property type="entry name" value="D-AMINOACYL-TRNA DEACYLASE"/>
    <property type="match status" value="1"/>
</dbReference>
<comment type="similarity">
    <text evidence="1">Belongs to the metallo-dependent hydrolases superfamily. TatD-type hydrolase family.</text>
</comment>
<evidence type="ECO:0000313" key="4">
    <source>
        <dbReference type="EMBL" id="SON51595.1"/>
    </source>
</evidence>
<name>A0A2N8ZI57_9VIBR</name>
<dbReference type="KEGG" id="vta:A3648"/>
<dbReference type="InterPro" id="IPR018228">
    <property type="entry name" value="DNase_TatD-rel_CS"/>
</dbReference>
<dbReference type="PANTHER" id="PTHR46124:SF2">
    <property type="entry name" value="D-AMINOACYL-TRNA DEACYLASE"/>
    <property type="match status" value="1"/>
</dbReference>
<dbReference type="InterPro" id="IPR001130">
    <property type="entry name" value="TatD-like"/>
</dbReference>
<feature type="binding site" evidence="3">
    <location>
        <position position="19"/>
    </location>
    <ligand>
        <name>a divalent metal cation</name>
        <dbReference type="ChEBI" id="CHEBI:60240"/>
        <label>1</label>
    </ligand>
</feature>
<dbReference type="Pfam" id="PF01026">
    <property type="entry name" value="TatD_DNase"/>
    <property type="match status" value="1"/>
</dbReference>
<evidence type="ECO:0000313" key="5">
    <source>
        <dbReference type="Proteomes" id="UP000235828"/>
    </source>
</evidence>
<organism evidence="4 5">
    <name type="scientific">Vibrio tapetis subsp. tapetis</name>
    <dbReference type="NCBI Taxonomy" id="1671868"/>
    <lineage>
        <taxon>Bacteria</taxon>
        <taxon>Pseudomonadati</taxon>
        <taxon>Pseudomonadota</taxon>
        <taxon>Gammaproteobacteria</taxon>
        <taxon>Vibrionales</taxon>
        <taxon>Vibrionaceae</taxon>
        <taxon>Vibrio</taxon>
    </lineage>
</organism>
<gene>
    <name evidence="4" type="ORF">VTAP4600_A3648</name>
</gene>
<dbReference type="PIRSF" id="PIRSF005902">
    <property type="entry name" value="DNase_TatD"/>
    <property type="match status" value="1"/>
</dbReference>
<dbReference type="GO" id="GO:0016788">
    <property type="term" value="F:hydrolase activity, acting on ester bonds"/>
    <property type="evidence" value="ECO:0007669"/>
    <property type="project" value="InterPro"/>
</dbReference>
<evidence type="ECO:0000256" key="2">
    <source>
        <dbReference type="ARBA" id="ARBA00022801"/>
    </source>
</evidence>
<keyword evidence="2" id="KW-0378">Hydrolase</keyword>
<proteinExistence type="inferred from homology"/>
<evidence type="ECO:0000256" key="1">
    <source>
        <dbReference type="ARBA" id="ARBA00009275"/>
    </source>
</evidence>
<evidence type="ECO:0000256" key="3">
    <source>
        <dbReference type="PIRSR" id="PIRSR005902-1"/>
    </source>
</evidence>
<dbReference type="InterPro" id="IPR032466">
    <property type="entry name" value="Metal_Hydrolase"/>
</dbReference>
<dbReference type="GO" id="GO:0046872">
    <property type="term" value="F:metal ion binding"/>
    <property type="evidence" value="ECO:0007669"/>
    <property type="project" value="UniProtKB-KW"/>
</dbReference>
<feature type="binding site" evidence="3">
    <location>
        <position position="17"/>
    </location>
    <ligand>
        <name>a divalent metal cation</name>
        <dbReference type="ChEBI" id="CHEBI:60240"/>
        <label>1</label>
    </ligand>
</feature>
<accession>A0A2N8ZI57</accession>
<keyword evidence="5" id="KW-1185">Reference proteome</keyword>